<feature type="binding site" evidence="11">
    <location>
        <position position="379"/>
    </location>
    <ligand>
        <name>GMP</name>
        <dbReference type="ChEBI" id="CHEBI:58115"/>
    </ligand>
</feature>
<gene>
    <name evidence="13" type="primary">rtcB</name>
    <name evidence="14" type="ORF">MSP7336_01266</name>
</gene>
<dbReference type="FunFam" id="3.90.1860.10:FF:000001">
    <property type="entry name" value="tRNA-splicing ligase RtcB homolog"/>
    <property type="match status" value="1"/>
</dbReference>
<evidence type="ECO:0000256" key="13">
    <source>
        <dbReference type="RuleBase" id="RU371113"/>
    </source>
</evidence>
<dbReference type="GO" id="GO:0046872">
    <property type="term" value="F:metal ion binding"/>
    <property type="evidence" value="ECO:0007669"/>
    <property type="project" value="UniProtKB-UniRule"/>
</dbReference>
<dbReference type="EC" id="6.5.1.-" evidence="13"/>
<evidence type="ECO:0000313" key="15">
    <source>
        <dbReference type="Proteomes" id="UP000252015"/>
    </source>
</evidence>
<evidence type="ECO:0000256" key="6">
    <source>
        <dbReference type="ARBA" id="ARBA00023134"/>
    </source>
</evidence>
<keyword evidence="5" id="KW-0692">RNA repair</keyword>
<feature type="binding site" evidence="11">
    <location>
        <begin position="202"/>
        <end position="206"/>
    </location>
    <ligand>
        <name>GMP</name>
        <dbReference type="ChEBI" id="CHEBI:58115"/>
    </ligand>
</feature>
<evidence type="ECO:0000256" key="8">
    <source>
        <dbReference type="ARBA" id="ARBA00047746"/>
    </source>
</evidence>
<dbReference type="Proteomes" id="UP000252015">
    <property type="component" value="Unassembled WGS sequence"/>
</dbReference>
<evidence type="ECO:0000313" key="14">
    <source>
        <dbReference type="EMBL" id="SRX93036.1"/>
    </source>
</evidence>
<dbReference type="PANTHER" id="PTHR11118:SF1">
    <property type="entry name" value="RNA-SPLICING LIGASE RTCB HOMOLOG"/>
    <property type="match status" value="1"/>
</dbReference>
<proteinExistence type="inferred from homology"/>
<dbReference type="PANTHER" id="PTHR11118">
    <property type="entry name" value="RNA-SPLICING LIGASE RTCB HOMOLOG"/>
    <property type="match status" value="1"/>
</dbReference>
<evidence type="ECO:0000256" key="2">
    <source>
        <dbReference type="ARBA" id="ARBA00022598"/>
    </source>
</evidence>
<evidence type="ECO:0000256" key="4">
    <source>
        <dbReference type="ARBA" id="ARBA00022741"/>
    </source>
</evidence>
<feature type="binding site" evidence="12">
    <location>
        <position position="234"/>
    </location>
    <ligand>
        <name>Mn(2+)</name>
        <dbReference type="ChEBI" id="CHEBI:29035"/>
        <label>2</label>
    </ligand>
</feature>
<comment type="catalytic activity">
    <reaction evidence="8">
        <text>a 3'-end 3'-phospho-ribonucleotide-RNA + a 5'-end dephospho-ribonucleoside-RNA + GTP = a ribonucleotidyl-ribonucleotide-RNA + GMP + diphosphate</text>
        <dbReference type="Rhea" id="RHEA:68076"/>
        <dbReference type="Rhea" id="RHEA-COMP:10463"/>
        <dbReference type="Rhea" id="RHEA-COMP:13936"/>
        <dbReference type="Rhea" id="RHEA-COMP:17355"/>
        <dbReference type="ChEBI" id="CHEBI:33019"/>
        <dbReference type="ChEBI" id="CHEBI:37565"/>
        <dbReference type="ChEBI" id="CHEBI:58115"/>
        <dbReference type="ChEBI" id="CHEBI:83062"/>
        <dbReference type="ChEBI" id="CHEBI:138284"/>
        <dbReference type="ChEBI" id="CHEBI:173118"/>
        <dbReference type="EC" id="6.5.1.8"/>
    </reaction>
</comment>
<comment type="similarity">
    <text evidence="1 13">Belongs to the RtcB family.</text>
</comment>
<evidence type="ECO:0000256" key="11">
    <source>
        <dbReference type="PIRSR" id="PIRSR601233-2"/>
    </source>
</evidence>
<keyword evidence="15" id="KW-1185">Reference proteome</keyword>
<dbReference type="STRING" id="29313.BHQ16_17500"/>
<feature type="binding site" evidence="11">
    <location>
        <begin position="372"/>
        <end position="375"/>
    </location>
    <ligand>
        <name>GMP</name>
        <dbReference type="ChEBI" id="CHEBI:58115"/>
    </ligand>
</feature>
<keyword evidence="7 12" id="KW-0464">Manganese</keyword>
<feature type="active site" description="GMP-histidine intermediate" evidence="10">
    <location>
        <position position="396"/>
    </location>
</feature>
<reference evidence="14 15" key="1">
    <citation type="submission" date="2018-05" db="EMBL/GenBank/DDBJ databases">
        <authorList>
            <consortium name="IHU Genomes"/>
        </authorList>
    </citation>
    <scope>NUCLEOTIDE SEQUENCE [LARGE SCALE GENOMIC DNA]</scope>
    <source>
        <strain evidence="14 15">P7336</strain>
    </source>
</reference>
<dbReference type="GO" id="GO:0170057">
    <property type="term" value="F:RNA ligase (GTP) activity"/>
    <property type="evidence" value="ECO:0007669"/>
    <property type="project" value="UniProtKB-EC"/>
</dbReference>
<comment type="catalytic activity">
    <reaction evidence="9">
        <text>a 3'-end 2',3'-cyclophospho-ribonucleotide-RNA + a 5'-end dephospho-ribonucleoside-RNA + GTP + H2O = a ribonucleotidyl-ribonucleotide-RNA + GMP + diphosphate + H(+)</text>
        <dbReference type="Rhea" id="RHEA:68080"/>
        <dbReference type="Rhea" id="RHEA-COMP:10464"/>
        <dbReference type="Rhea" id="RHEA-COMP:13936"/>
        <dbReference type="Rhea" id="RHEA-COMP:17355"/>
        <dbReference type="ChEBI" id="CHEBI:15377"/>
        <dbReference type="ChEBI" id="CHEBI:15378"/>
        <dbReference type="ChEBI" id="CHEBI:33019"/>
        <dbReference type="ChEBI" id="CHEBI:37565"/>
        <dbReference type="ChEBI" id="CHEBI:58115"/>
        <dbReference type="ChEBI" id="CHEBI:83064"/>
        <dbReference type="ChEBI" id="CHEBI:138284"/>
        <dbReference type="ChEBI" id="CHEBI:173118"/>
        <dbReference type="EC" id="6.5.1.8"/>
    </reaction>
</comment>
<feature type="binding site" evidence="12">
    <location>
        <position position="203"/>
    </location>
    <ligand>
        <name>Mn(2+)</name>
        <dbReference type="ChEBI" id="CHEBI:29035"/>
        <label>1</label>
    </ligand>
</feature>
<dbReference type="GO" id="GO:0003972">
    <property type="term" value="F:RNA ligase (ATP) activity"/>
    <property type="evidence" value="ECO:0007669"/>
    <property type="project" value="TreeGrafter"/>
</dbReference>
<keyword evidence="2 13" id="KW-0436">Ligase</keyword>
<dbReference type="PROSITE" id="PS01288">
    <property type="entry name" value="UPF0027"/>
    <property type="match status" value="1"/>
</dbReference>
<feature type="binding site" evidence="12">
    <location>
        <position position="323"/>
    </location>
    <ligand>
        <name>Mn(2+)</name>
        <dbReference type="ChEBI" id="CHEBI:29035"/>
        <label>2</label>
    </ligand>
</feature>
<dbReference type="AlphaFoldDB" id="A0A375YW13"/>
<dbReference type="Gene3D" id="3.90.1860.10">
    <property type="entry name" value="tRNA-splicing ligase RtcB"/>
    <property type="match status" value="1"/>
</dbReference>
<accession>A0A375YW13</accession>
<comment type="subunit">
    <text evidence="13">Monomer.</text>
</comment>
<organism evidence="14 15">
    <name type="scientific">Mycobacterium shimoidei</name>
    <dbReference type="NCBI Taxonomy" id="29313"/>
    <lineage>
        <taxon>Bacteria</taxon>
        <taxon>Bacillati</taxon>
        <taxon>Actinomycetota</taxon>
        <taxon>Actinomycetes</taxon>
        <taxon>Mycobacteriales</taxon>
        <taxon>Mycobacteriaceae</taxon>
        <taxon>Mycobacterium</taxon>
    </lineage>
</organism>
<keyword evidence="4 11" id="KW-0547">Nucleotide-binding</keyword>
<comment type="cofactor">
    <cofactor evidence="12 13">
        <name>Mn(2+)</name>
        <dbReference type="ChEBI" id="CHEBI:29035"/>
    </cofactor>
    <text evidence="12 13">Binds 2 manganese ions per subunit.</text>
</comment>
<evidence type="ECO:0000256" key="1">
    <source>
        <dbReference type="ARBA" id="ARBA00008071"/>
    </source>
</evidence>
<evidence type="ECO:0000256" key="5">
    <source>
        <dbReference type="ARBA" id="ARBA00022800"/>
    </source>
</evidence>
<evidence type="ECO:0000256" key="12">
    <source>
        <dbReference type="PIRSR" id="PIRSR601233-3"/>
    </source>
</evidence>
<feature type="binding site" evidence="11">
    <location>
        <begin position="323"/>
        <end position="324"/>
    </location>
    <ligand>
        <name>GMP</name>
        <dbReference type="ChEBI" id="CHEBI:58115"/>
    </ligand>
</feature>
<evidence type="ECO:0000256" key="7">
    <source>
        <dbReference type="ARBA" id="ARBA00023211"/>
    </source>
</evidence>
<dbReference type="GO" id="GO:0006396">
    <property type="term" value="P:RNA processing"/>
    <property type="evidence" value="ECO:0007669"/>
    <property type="project" value="InterPro"/>
</dbReference>
<evidence type="ECO:0000256" key="3">
    <source>
        <dbReference type="ARBA" id="ARBA00022723"/>
    </source>
</evidence>
<feature type="binding site" evidence="11">
    <location>
        <position position="472"/>
    </location>
    <ligand>
        <name>GMP</name>
        <dbReference type="ChEBI" id="CHEBI:58115"/>
    </ligand>
</feature>
<dbReference type="SUPFAM" id="SSF103365">
    <property type="entry name" value="Hypothetical protein PH1602"/>
    <property type="match status" value="1"/>
</dbReference>
<dbReference type="InterPro" id="IPR036025">
    <property type="entry name" value="RtcB-like_sf"/>
</dbReference>
<dbReference type="EMBL" id="UEGW01000001">
    <property type="protein sequence ID" value="SRX93036.1"/>
    <property type="molecule type" value="Genomic_DNA"/>
</dbReference>
<sequence length="473" mass="50435">MKIIEETPYRFRIEQEGAMRVPGIVYATKALLPDEHEDMALTQVANVATLPGIVRASFAMPDVHWGYGFPIGGVAATDVDDGGVVSPGGVGFDISCGVRLLVARDLDREQLQPSISAVMDHLDHAIPRGVGTKGVWRVRDRATLECVLSGGARYAVEQGHGVAEDLERCEDGGVLAGADATAVSERAIERGLGQIGSLGSGNHFLEVQTVDRVYDSAVATRMGLAEGRVCVMIHTGSRGLGHQICTDHVRQMEAAMSRYGITVPDRQLACVPVASPEGQAYLGAMNAAANYGRANRQLLTEATRRVFEAHTATTLDVLYDISHNLAKIEQHHVDGKTRTLCVHRKGATRSLPPHHPALPADLAEVGQPVLIPGTMGTASYVLVGVGDNPAFFSTAHGAGRVQSRHAAARGTNADVLRKSLKDRGILVRGTSRRGLAEEKPDAYKDVDEVIETSDRAGLARKVARLVPLGVVKG</sequence>
<feature type="binding site" evidence="12">
    <location>
        <position position="93"/>
    </location>
    <ligand>
        <name>Mn(2+)</name>
        <dbReference type="ChEBI" id="CHEBI:29035"/>
        <label>1</label>
    </ligand>
</feature>
<dbReference type="Pfam" id="PF01139">
    <property type="entry name" value="RtcB"/>
    <property type="match status" value="1"/>
</dbReference>
<dbReference type="GO" id="GO:0042245">
    <property type="term" value="P:RNA repair"/>
    <property type="evidence" value="ECO:0007669"/>
    <property type="project" value="UniProtKB-KW"/>
</dbReference>
<keyword evidence="6 11" id="KW-0342">GTP-binding</keyword>
<evidence type="ECO:0000256" key="10">
    <source>
        <dbReference type="PIRSR" id="PIRSR601233-1"/>
    </source>
</evidence>
<keyword evidence="3 12" id="KW-0479">Metal-binding</keyword>
<protein>
    <recommendedName>
        <fullName evidence="13">tRNA-splicing ligase RtcB</fullName>
        <ecNumber evidence="13">6.5.1.-</ecNumber>
    </recommendedName>
</protein>
<evidence type="ECO:0000256" key="9">
    <source>
        <dbReference type="ARBA" id="ARBA00049514"/>
    </source>
</evidence>
<dbReference type="GO" id="GO:0005525">
    <property type="term" value="F:GTP binding"/>
    <property type="evidence" value="ECO:0007669"/>
    <property type="project" value="UniProtKB-KW"/>
</dbReference>
<feature type="binding site" evidence="11">
    <location>
        <begin position="396"/>
        <end position="399"/>
    </location>
    <ligand>
        <name>GMP</name>
        <dbReference type="ChEBI" id="CHEBI:58115"/>
    </ligand>
</feature>
<dbReference type="InterPro" id="IPR001233">
    <property type="entry name" value="RtcB"/>
</dbReference>
<name>A0A375YW13_MYCSH</name>